<reference evidence="1 2" key="1">
    <citation type="submission" date="2018-06" db="EMBL/GenBank/DDBJ databases">
        <authorList>
            <consortium name="Pathogen Informatics"/>
            <person name="Doyle S."/>
        </authorList>
    </citation>
    <scope>NUCLEOTIDE SEQUENCE [LARGE SCALE GENOMIC DNA]</scope>
    <source>
        <strain evidence="1 2">NCTC11370</strain>
    </source>
</reference>
<keyword evidence="2" id="KW-1185">Reference proteome</keyword>
<name>A0A377ITQ7_9GAMM</name>
<proteinExistence type="predicted"/>
<dbReference type="Proteomes" id="UP000254554">
    <property type="component" value="Unassembled WGS sequence"/>
</dbReference>
<sequence>MEITLDIGKNTASEINTIAQKDGVEFDIAALKLLDLGIRVHLASLEKNGEKDADPLLVELLNHAIKNSYLQKEILGHVFDKESSIFKAYDALSAFKVSENMAHAFLHGKELF</sequence>
<dbReference type="OrthoDB" id="7065510at2"/>
<dbReference type="EMBL" id="UGGT01000002">
    <property type="protein sequence ID" value="STO91579.1"/>
    <property type="molecule type" value="Genomic_DNA"/>
</dbReference>
<evidence type="ECO:0000313" key="1">
    <source>
        <dbReference type="EMBL" id="STO91579.1"/>
    </source>
</evidence>
<dbReference type="AlphaFoldDB" id="A0A377ITQ7"/>
<organism evidence="1 2">
    <name type="scientific">Fluoribacter dumoffii</name>
    <dbReference type="NCBI Taxonomy" id="463"/>
    <lineage>
        <taxon>Bacteria</taxon>
        <taxon>Pseudomonadati</taxon>
        <taxon>Pseudomonadota</taxon>
        <taxon>Gammaproteobacteria</taxon>
        <taxon>Legionellales</taxon>
        <taxon>Legionellaceae</taxon>
        <taxon>Fluoribacter</taxon>
    </lineage>
</organism>
<evidence type="ECO:0000313" key="2">
    <source>
        <dbReference type="Proteomes" id="UP000254554"/>
    </source>
</evidence>
<protein>
    <submittedName>
        <fullName evidence="1">Uncharacterized protein</fullName>
    </submittedName>
</protein>
<gene>
    <name evidence="1" type="ORF">NCTC11370_03557</name>
</gene>
<dbReference type="RefSeq" id="WP_058393314.1">
    <property type="nucleotide sequence ID" value="NZ_UGGT01000002.1"/>
</dbReference>
<accession>A0A377ITQ7</accession>